<comment type="caution">
    <text evidence="1">The sequence shown here is derived from an EMBL/GenBank/DDBJ whole genome shotgun (WGS) entry which is preliminary data.</text>
</comment>
<gene>
    <name evidence="1" type="ORF">LCGC14_1351700</name>
</gene>
<protein>
    <recommendedName>
        <fullName evidence="2">Lipoprotein</fullName>
    </recommendedName>
</protein>
<sequence>MKKIILIFVIVMVLIISGCDKTLYVYDECVSGCQEYTNEKLPVNNSPNIIQIDNTLFRDTSLEMGELIYKLPRIQVDCEIIKNISVDFGVYYWTYTDCAMLEVMIYETTRLYFDNETTELKSEYYYANLKVFNKSFYEYGICYIIKNQSIGFCKDNKK</sequence>
<organism evidence="1">
    <name type="scientific">marine sediment metagenome</name>
    <dbReference type="NCBI Taxonomy" id="412755"/>
    <lineage>
        <taxon>unclassified sequences</taxon>
        <taxon>metagenomes</taxon>
        <taxon>ecological metagenomes</taxon>
    </lineage>
</organism>
<evidence type="ECO:0000313" key="1">
    <source>
        <dbReference type="EMBL" id="KKM79266.1"/>
    </source>
</evidence>
<evidence type="ECO:0008006" key="2">
    <source>
        <dbReference type="Google" id="ProtNLM"/>
    </source>
</evidence>
<dbReference type="EMBL" id="LAZR01008358">
    <property type="protein sequence ID" value="KKM79266.1"/>
    <property type="molecule type" value="Genomic_DNA"/>
</dbReference>
<reference evidence="1" key="1">
    <citation type="journal article" date="2015" name="Nature">
        <title>Complex archaea that bridge the gap between prokaryotes and eukaryotes.</title>
        <authorList>
            <person name="Spang A."/>
            <person name="Saw J.H."/>
            <person name="Jorgensen S.L."/>
            <person name="Zaremba-Niedzwiedzka K."/>
            <person name="Martijn J."/>
            <person name="Lind A.E."/>
            <person name="van Eijk R."/>
            <person name="Schleper C."/>
            <person name="Guy L."/>
            <person name="Ettema T.J."/>
        </authorList>
    </citation>
    <scope>NUCLEOTIDE SEQUENCE</scope>
</reference>
<accession>A0A0F9KWV8</accession>
<dbReference type="PROSITE" id="PS51257">
    <property type="entry name" value="PROKAR_LIPOPROTEIN"/>
    <property type="match status" value="1"/>
</dbReference>
<proteinExistence type="predicted"/>
<dbReference type="AlphaFoldDB" id="A0A0F9KWV8"/>
<name>A0A0F9KWV8_9ZZZZ</name>